<organism evidence="3">
    <name type="scientific">Candidatus Tenderia electrophaga</name>
    <dbReference type="NCBI Taxonomy" id="1748243"/>
    <lineage>
        <taxon>Bacteria</taxon>
        <taxon>Pseudomonadati</taxon>
        <taxon>Pseudomonadota</taxon>
        <taxon>Gammaproteobacteria</taxon>
        <taxon>Candidatus Tenderiales</taxon>
        <taxon>Candidatus Tenderiaceae</taxon>
        <taxon>Candidatus Tenderia</taxon>
    </lineage>
</organism>
<feature type="chain" id="PRO_5032879149" description="Protochlamydia outer membrane protein domain-containing protein" evidence="1">
    <location>
        <begin position="21"/>
        <end position="305"/>
    </location>
</feature>
<evidence type="ECO:0000256" key="1">
    <source>
        <dbReference type="SAM" id="SignalP"/>
    </source>
</evidence>
<proteinExistence type="predicted"/>
<feature type="domain" description="Protochlamydia outer membrane protein" evidence="2">
    <location>
        <begin position="28"/>
        <end position="302"/>
    </location>
</feature>
<reference evidence="3" key="1">
    <citation type="journal article" date="2020" name="mSystems">
        <title>Genome- and Community-Level Interaction Insights into Carbon Utilization and Element Cycling Functions of Hydrothermarchaeota in Hydrothermal Sediment.</title>
        <authorList>
            <person name="Zhou Z."/>
            <person name="Liu Y."/>
            <person name="Xu W."/>
            <person name="Pan J."/>
            <person name="Luo Z.H."/>
            <person name="Li M."/>
        </authorList>
    </citation>
    <scope>NUCLEOTIDE SEQUENCE [LARGE SCALE GENOMIC DNA]</scope>
    <source>
        <strain evidence="3">HyVt-505</strain>
    </source>
</reference>
<dbReference type="Pfam" id="PF17251">
    <property type="entry name" value="Pom"/>
    <property type="match status" value="1"/>
</dbReference>
<dbReference type="Gene3D" id="2.40.128.90">
    <property type="entry name" value="OMPT-like"/>
    <property type="match status" value="1"/>
</dbReference>
<evidence type="ECO:0000313" key="3">
    <source>
        <dbReference type="EMBL" id="HHJ80508.1"/>
    </source>
</evidence>
<dbReference type="EMBL" id="DRNF01000167">
    <property type="protein sequence ID" value="HHJ80508.1"/>
    <property type="molecule type" value="Genomic_DNA"/>
</dbReference>
<dbReference type="AlphaFoldDB" id="A0A832J812"/>
<keyword evidence="1" id="KW-0732">Signal</keyword>
<evidence type="ECO:0000259" key="2">
    <source>
        <dbReference type="Pfam" id="PF17251"/>
    </source>
</evidence>
<dbReference type="InterPro" id="IPR035163">
    <property type="entry name" value="Pom"/>
</dbReference>
<dbReference type="InterPro" id="IPR053724">
    <property type="entry name" value="OMP_A26_sf"/>
</dbReference>
<dbReference type="Proteomes" id="UP000885832">
    <property type="component" value="Unassembled WGS sequence"/>
</dbReference>
<protein>
    <recommendedName>
        <fullName evidence="2">Protochlamydia outer membrane protein domain-containing protein</fullName>
    </recommendedName>
</protein>
<comment type="caution">
    <text evidence="3">The sequence shown here is derived from an EMBL/GenBank/DDBJ whole genome shotgun (WGS) entry which is preliminary data.</text>
</comment>
<gene>
    <name evidence="3" type="ORF">ENJ65_02625</name>
</gene>
<name>A0A832J812_9GAMM</name>
<accession>A0A832J812</accession>
<sequence>MSKSVLGIVLGCCAAGMAAAESGLSTTLQLGYRVDNLDWNIAGNLSGQQPNVLSELRWSDLQAPQLKLAVSAHLAGFEVRGRLAYGVIVKGDNQDSDYASDDRGGEFSRTNNAGGGELADASLGLGRKFYTSNGKGKLSSYFMPMLGYAIHIQDLQLSDAFQTIPATGAFSGLNSRYDAEWQGGWVGLVMGEANMETGFEVELSLIYQRVDFQAEADWNLRDDFAHPKSFEQLARGDGFSLSLNGRVPVADAKNQFWIFGFDYGRWQTSAGLDTTYFADGSNDTTRLNRVRWQSSAINLGLEWRM</sequence>
<feature type="signal peptide" evidence="1">
    <location>
        <begin position="1"/>
        <end position="20"/>
    </location>
</feature>